<evidence type="ECO:0000259" key="1">
    <source>
        <dbReference type="Pfam" id="PF18863"/>
    </source>
</evidence>
<dbReference type="AlphaFoldDB" id="A0A1M6PE70"/>
<reference evidence="3" key="1">
    <citation type="submission" date="2016-11" db="EMBL/GenBank/DDBJ databases">
        <authorList>
            <person name="Varghese N."/>
            <person name="Submissions S."/>
        </authorList>
    </citation>
    <scope>NUCLEOTIDE SEQUENCE [LARGE SCALE GENOMIC DNA]</scope>
    <source>
        <strain evidence="3">DSM 19858</strain>
    </source>
</reference>
<dbReference type="InterPro" id="IPR049503">
    <property type="entry name" value="AbiJ_NTD4"/>
</dbReference>
<proteinExistence type="predicted"/>
<evidence type="ECO:0000313" key="3">
    <source>
        <dbReference type="Proteomes" id="UP000184543"/>
    </source>
</evidence>
<keyword evidence="3" id="KW-1185">Reference proteome</keyword>
<sequence>MRFSQRIGKTPSKKDIQLDWIDEDLKNGLWNLIKMLFIDKLDKYTDYGKSEFDKFAEILWHNFYKMAIDTIPEYKSSVESYIRKRFYDFEWYEIYDFIEFIISIQLNHSEKNKLASSINAVLEREFSGYRIIDEKVAPISNQLEFEEVSYALDKTKFLTALEGANIHLTNAIELISDKKNPNYRNSVKESISAVESTCRIITGENTLGKALNKLESKGLNLNKQLKSGFDKIYAYTNDKDNGIRHAIVSEPIEPDFADAKYMLISCSSFINYLITKAEKIGIKFE</sequence>
<dbReference type="EMBL" id="FQYU01000020">
    <property type="protein sequence ID" value="SHK06255.1"/>
    <property type="molecule type" value="Genomic_DNA"/>
</dbReference>
<name>A0A1M6PE70_9FLAO</name>
<accession>A0A1M6PE70</accession>
<dbReference type="OrthoDB" id="9786278at2"/>
<feature type="domain" description="HEPN AbiJ-N-terminal" evidence="1">
    <location>
        <begin position="1"/>
        <end position="153"/>
    </location>
</feature>
<organism evidence="2 3">
    <name type="scientific">Pseudozobellia thermophila</name>
    <dbReference type="NCBI Taxonomy" id="192903"/>
    <lineage>
        <taxon>Bacteria</taxon>
        <taxon>Pseudomonadati</taxon>
        <taxon>Bacteroidota</taxon>
        <taxon>Flavobacteriia</taxon>
        <taxon>Flavobacteriales</taxon>
        <taxon>Flavobacteriaceae</taxon>
        <taxon>Pseudozobellia</taxon>
    </lineage>
</organism>
<protein>
    <recommendedName>
        <fullName evidence="1">HEPN AbiJ-N-terminal domain-containing protein</fullName>
    </recommendedName>
</protein>
<evidence type="ECO:0000313" key="2">
    <source>
        <dbReference type="EMBL" id="SHK06255.1"/>
    </source>
</evidence>
<dbReference type="Proteomes" id="UP000184543">
    <property type="component" value="Unassembled WGS sequence"/>
</dbReference>
<dbReference type="Pfam" id="PF18863">
    <property type="entry name" value="AbiJ_NTD4"/>
    <property type="match status" value="1"/>
</dbReference>
<gene>
    <name evidence="2" type="ORF">SAMN04488513_12016</name>
</gene>
<dbReference type="RefSeq" id="WP_072995992.1">
    <property type="nucleotide sequence ID" value="NZ_FQYU01000020.1"/>
</dbReference>